<evidence type="ECO:0000313" key="4">
    <source>
        <dbReference type="Proteomes" id="UP000726170"/>
    </source>
</evidence>
<reference evidence="3 4" key="1">
    <citation type="submission" date="2021-06" db="EMBL/GenBank/DDBJ databases">
        <authorList>
            <person name="Sun Q."/>
            <person name="Li D."/>
        </authorList>
    </citation>
    <scope>NUCLEOTIDE SEQUENCE [LARGE SCALE GENOMIC DNA]</scope>
    <source>
        <strain evidence="3 4">MSJ-11</strain>
    </source>
</reference>
<dbReference type="RefSeq" id="WP_216440158.1">
    <property type="nucleotide sequence ID" value="NZ_JAHLQF010000003.1"/>
</dbReference>
<name>A0ABS6EK84_9CLOT</name>
<keyword evidence="3" id="KW-0808">Transferase</keyword>
<protein>
    <submittedName>
        <fullName evidence="3">Kinase</fullName>
    </submittedName>
</protein>
<dbReference type="PANTHER" id="PTHR43527:SF1">
    <property type="entry name" value="L-THREONINE KINASE"/>
    <property type="match status" value="1"/>
</dbReference>
<dbReference type="PANTHER" id="PTHR43527">
    <property type="entry name" value="4-DIPHOSPHOCYTIDYL-2-C-METHYL-D-ERYTHRITOL KINASE, CHLOROPLASTIC"/>
    <property type="match status" value="1"/>
</dbReference>
<dbReference type="Proteomes" id="UP000726170">
    <property type="component" value="Unassembled WGS sequence"/>
</dbReference>
<evidence type="ECO:0000259" key="2">
    <source>
        <dbReference type="Pfam" id="PF00288"/>
    </source>
</evidence>
<feature type="domain" description="GHMP kinase N-terminal" evidence="2">
    <location>
        <begin position="57"/>
        <end position="122"/>
    </location>
</feature>
<dbReference type="Pfam" id="PF00288">
    <property type="entry name" value="GHMP_kinases_N"/>
    <property type="match status" value="1"/>
</dbReference>
<gene>
    <name evidence="3" type="ORF">KQI86_15015</name>
</gene>
<proteinExistence type="predicted"/>
<comment type="caution">
    <text evidence="3">The sequence shown here is derived from an EMBL/GenBank/DDBJ whole genome shotgun (WGS) entry which is preliminary data.</text>
</comment>
<dbReference type="EMBL" id="JAHLQF010000003">
    <property type="protein sequence ID" value="MBU5485629.1"/>
    <property type="molecule type" value="Genomic_DNA"/>
</dbReference>
<sequence length="276" mass="31879">MEVVVRYPASFGEIIQGKIGDKDILCSCPINMYTEVKIFESKNSNLKYSYFKSCRFMENLLKDWGEEKYIDVLDIEIKSNIPTGKGFASSTADLCGVYHGLLKFFNKEYNPREIEKHCINIEPTDSIIFNEMTIFDYKKGLYKKGIGEYIEFNILVFEGNKVVDTVQFNSRPLPPLSNVEDLIEVFEEGVKYKDIKKIAYCSTESIKRNSKRLKYDILDRILKIKDEIKGYGIIGAHSGDALGIIYEGEVDFKTLEKYKDQLKDYKIYEVKALKSI</sequence>
<keyword evidence="1" id="KW-0547">Nucleotide-binding</keyword>
<evidence type="ECO:0000313" key="3">
    <source>
        <dbReference type="EMBL" id="MBU5485629.1"/>
    </source>
</evidence>
<dbReference type="InterPro" id="IPR006204">
    <property type="entry name" value="GHMP_kinase_N_dom"/>
</dbReference>
<evidence type="ECO:0000256" key="1">
    <source>
        <dbReference type="ARBA" id="ARBA00022741"/>
    </source>
</evidence>
<keyword evidence="4" id="KW-1185">Reference proteome</keyword>
<organism evidence="3 4">
    <name type="scientific">Clostridium mobile</name>
    <dbReference type="NCBI Taxonomy" id="2841512"/>
    <lineage>
        <taxon>Bacteria</taxon>
        <taxon>Bacillati</taxon>
        <taxon>Bacillota</taxon>
        <taxon>Clostridia</taxon>
        <taxon>Eubacteriales</taxon>
        <taxon>Clostridiaceae</taxon>
        <taxon>Clostridium</taxon>
    </lineage>
</organism>
<accession>A0ABS6EK84</accession>
<dbReference type="PIRSF" id="PIRSF033887">
    <property type="entry name" value="PduX"/>
    <property type="match status" value="1"/>
</dbReference>
<dbReference type="InterPro" id="IPR012363">
    <property type="entry name" value="PduX"/>
</dbReference>
<keyword evidence="3" id="KW-0418">Kinase</keyword>
<dbReference type="GO" id="GO:0016301">
    <property type="term" value="F:kinase activity"/>
    <property type="evidence" value="ECO:0007669"/>
    <property type="project" value="UniProtKB-KW"/>
</dbReference>